<dbReference type="GO" id="GO:0016973">
    <property type="term" value="P:poly(A)+ mRNA export from nucleus"/>
    <property type="evidence" value="ECO:0007669"/>
    <property type="project" value="TreeGrafter"/>
</dbReference>
<evidence type="ECO:0000259" key="4">
    <source>
        <dbReference type="PROSITE" id="PS50800"/>
    </source>
</evidence>
<feature type="compositionally biased region" description="Basic and acidic residues" evidence="3">
    <location>
        <begin position="84"/>
        <end position="96"/>
    </location>
</feature>
<dbReference type="InterPro" id="IPR040746">
    <property type="entry name" value="THO1_MOS11_C"/>
</dbReference>
<keyword evidence="1" id="KW-0597">Phosphoprotein</keyword>
<evidence type="ECO:0000256" key="1">
    <source>
        <dbReference type="ARBA" id="ARBA00022553"/>
    </source>
</evidence>
<dbReference type="Pfam" id="PF02037">
    <property type="entry name" value="SAP"/>
    <property type="match status" value="1"/>
</dbReference>
<feature type="compositionally biased region" description="Low complexity" evidence="3">
    <location>
        <begin position="97"/>
        <end position="129"/>
    </location>
</feature>
<dbReference type="InterPro" id="IPR003034">
    <property type="entry name" value="SAP_dom"/>
</dbReference>
<dbReference type="InterPro" id="IPR036361">
    <property type="entry name" value="SAP_dom_sf"/>
</dbReference>
<organism evidence="5 6">
    <name type="scientific">Ophiocordyceps sinensis</name>
    <dbReference type="NCBI Taxonomy" id="72228"/>
    <lineage>
        <taxon>Eukaryota</taxon>
        <taxon>Fungi</taxon>
        <taxon>Dikarya</taxon>
        <taxon>Ascomycota</taxon>
        <taxon>Pezizomycotina</taxon>
        <taxon>Sordariomycetes</taxon>
        <taxon>Hypocreomycetidae</taxon>
        <taxon>Hypocreales</taxon>
        <taxon>Ophiocordycipitaceae</taxon>
        <taxon>Ophiocordyceps</taxon>
    </lineage>
</organism>
<dbReference type="PROSITE" id="PS50800">
    <property type="entry name" value="SAP"/>
    <property type="match status" value="1"/>
</dbReference>
<name>A0A8H4PQW3_9HYPO</name>
<dbReference type="OrthoDB" id="445357at2759"/>
<evidence type="ECO:0000256" key="2">
    <source>
        <dbReference type="ARBA" id="ARBA00046328"/>
    </source>
</evidence>
<feature type="compositionally biased region" description="Basic and acidic residues" evidence="3">
    <location>
        <begin position="265"/>
        <end position="279"/>
    </location>
</feature>
<evidence type="ECO:0000313" key="5">
    <source>
        <dbReference type="EMBL" id="KAF4508770.1"/>
    </source>
</evidence>
<gene>
    <name evidence="5" type="ORF">G6O67_005109</name>
</gene>
<feature type="region of interest" description="Disordered" evidence="3">
    <location>
        <begin position="76"/>
        <end position="279"/>
    </location>
</feature>
<feature type="compositionally biased region" description="Basic and acidic residues" evidence="3">
    <location>
        <begin position="219"/>
        <end position="238"/>
    </location>
</feature>
<comment type="similarity">
    <text evidence="2">Belongs to the SAP domain-containing ribonucleoprotein family.</text>
</comment>
<sequence>MAEYSTLKVPELKKLLADKKLPQTGNKADLIARLQDDNVKNSKSTATTGSTFARLDKEDEIDYTDDEDIVPVTAAAPATAIKPAEVKQPKQEDKKQQVPAPAVTQPAPAVAQPAPAVAQPAPAVAQPATELSVAQGEEPKSETAPVDPAQSFAMGLSKTAADAEAKKRADRAKRFGIDEDEDAKRRAERAKRFGIDESELATGLDSALPGKSLKRGRGRGGDDDARSGKRQNGGDRQGRNQRNGRATRQDGNKGPAKRGGIMDDPSEKAKAEKRAARFA</sequence>
<dbReference type="SUPFAM" id="SSF68906">
    <property type="entry name" value="SAP domain"/>
    <property type="match status" value="1"/>
</dbReference>
<feature type="domain" description="SAP" evidence="4">
    <location>
        <begin position="4"/>
        <end position="38"/>
    </location>
</feature>
<evidence type="ECO:0000313" key="6">
    <source>
        <dbReference type="Proteomes" id="UP000557566"/>
    </source>
</evidence>
<comment type="caution">
    <text evidence="5">The sequence shown here is derived from an EMBL/GenBank/DDBJ whole genome shotgun (WGS) entry which is preliminary data.</text>
</comment>
<evidence type="ECO:0000256" key="3">
    <source>
        <dbReference type="SAM" id="MobiDB-lite"/>
    </source>
</evidence>
<reference evidence="5 6" key="1">
    <citation type="journal article" date="2020" name="Genome Biol. Evol.">
        <title>A new high-quality draft genome assembly of the Chinese cordyceps Ophiocordyceps sinensis.</title>
        <authorList>
            <person name="Shu R."/>
            <person name="Zhang J."/>
            <person name="Meng Q."/>
            <person name="Zhang H."/>
            <person name="Zhou G."/>
            <person name="Li M."/>
            <person name="Wu P."/>
            <person name="Zhao Y."/>
            <person name="Chen C."/>
            <person name="Qin Q."/>
        </authorList>
    </citation>
    <scope>NUCLEOTIDE SEQUENCE [LARGE SCALE GENOMIC DNA]</scope>
    <source>
        <strain evidence="5 6">IOZ07</strain>
    </source>
</reference>
<dbReference type="PANTHER" id="PTHR46551">
    <property type="entry name" value="SAP DOMAIN-CONTAINING RIBONUCLEOPROTEIN"/>
    <property type="match status" value="1"/>
</dbReference>
<accession>A0A8H4PQW3</accession>
<keyword evidence="6" id="KW-1185">Reference proteome</keyword>
<dbReference type="Gene3D" id="1.10.720.30">
    <property type="entry name" value="SAP domain"/>
    <property type="match status" value="1"/>
</dbReference>
<dbReference type="Pfam" id="PF18592">
    <property type="entry name" value="Tho1_MOS11_C"/>
    <property type="match status" value="1"/>
</dbReference>
<dbReference type="EMBL" id="JAAVMX010000005">
    <property type="protein sequence ID" value="KAF4508770.1"/>
    <property type="molecule type" value="Genomic_DNA"/>
</dbReference>
<dbReference type="Proteomes" id="UP000557566">
    <property type="component" value="Unassembled WGS sequence"/>
</dbReference>
<dbReference type="SMART" id="SM00513">
    <property type="entry name" value="SAP"/>
    <property type="match status" value="1"/>
</dbReference>
<dbReference type="AlphaFoldDB" id="A0A8H4PQW3"/>
<proteinExistence type="inferred from homology"/>
<protein>
    <recommendedName>
        <fullName evidence="4">SAP domain-containing protein</fullName>
    </recommendedName>
</protein>
<dbReference type="InterPro" id="IPR052240">
    <property type="entry name" value="SAP_domain_ribonucleoprotein"/>
</dbReference>
<dbReference type="GO" id="GO:0005634">
    <property type="term" value="C:nucleus"/>
    <property type="evidence" value="ECO:0007669"/>
    <property type="project" value="TreeGrafter"/>
</dbReference>
<feature type="compositionally biased region" description="Basic and acidic residues" evidence="3">
    <location>
        <begin position="161"/>
        <end position="195"/>
    </location>
</feature>
<dbReference type="PANTHER" id="PTHR46551:SF1">
    <property type="entry name" value="SAP DOMAIN-CONTAINING RIBONUCLEOPROTEIN"/>
    <property type="match status" value="1"/>
</dbReference>